<accession>A0A432WTM5</accession>
<evidence type="ECO:0000256" key="1">
    <source>
        <dbReference type="SAM" id="SignalP"/>
    </source>
</evidence>
<keyword evidence="3" id="KW-1185">Reference proteome</keyword>
<organism evidence="2 3">
    <name type="scientific">Aliidiomarina taiwanensis</name>
    <dbReference type="NCBI Taxonomy" id="946228"/>
    <lineage>
        <taxon>Bacteria</taxon>
        <taxon>Pseudomonadati</taxon>
        <taxon>Pseudomonadota</taxon>
        <taxon>Gammaproteobacteria</taxon>
        <taxon>Alteromonadales</taxon>
        <taxon>Idiomarinaceae</taxon>
        <taxon>Aliidiomarina</taxon>
    </lineage>
</organism>
<gene>
    <name evidence="2" type="ORF">CWE15_11510</name>
</gene>
<feature type="chain" id="PRO_5019110815" evidence="1">
    <location>
        <begin position="26"/>
        <end position="335"/>
    </location>
</feature>
<protein>
    <submittedName>
        <fullName evidence="2">Uncharacterized protein</fullName>
    </submittedName>
</protein>
<comment type="caution">
    <text evidence="2">The sequence shown here is derived from an EMBL/GenBank/DDBJ whole genome shotgun (WGS) entry which is preliminary data.</text>
</comment>
<evidence type="ECO:0000313" key="3">
    <source>
        <dbReference type="Proteomes" id="UP000286976"/>
    </source>
</evidence>
<dbReference type="Gene3D" id="2.40.128.590">
    <property type="entry name" value="CpcT/CpeT domain"/>
    <property type="match status" value="1"/>
</dbReference>
<dbReference type="EMBL" id="PIPQ01000013">
    <property type="protein sequence ID" value="RUO37130.1"/>
    <property type="molecule type" value="Genomic_DNA"/>
</dbReference>
<sequence length="335" mass="37242">MSTLSRPFIRLVFTACVGLSATAHSAEQTQPPSPQQQALVDALSGQFSNFYALTEYPNTVGDFPPLLYTGESITLPTGQQAVLVSQYHFDVSGSQAVQGQTPLRKQLYAFVTPAEETAAVHVSYPVPNQVSAEALRQAEVFSQLQRLPGCETYWTAATNETGNHYFEGYRNPKRCYFLNTDNQSQVHVESIHYVTATEQKITENLLSNDGEPLDNMELAGTLVLHPIRFFNVEAAYLPEGAEAEQAEAWVHIEPVGTVHDHGQRLNLHTQHSQQLIPYQIRVLRQPNTPQQVRVSLYSLGEHTALEEIDVNLHEAPRPFTLGPLRLTLTLAGSEH</sequence>
<dbReference type="OrthoDB" id="6397682at2"/>
<dbReference type="InterPro" id="IPR038672">
    <property type="entry name" value="CpcT/CpeT_sf"/>
</dbReference>
<reference evidence="2 3" key="1">
    <citation type="journal article" date="2011" name="Front. Microbiol.">
        <title>Genomic signatures of strain selection and enhancement in Bacillus atrophaeus var. globigii, a historical biowarfare simulant.</title>
        <authorList>
            <person name="Gibbons H.S."/>
            <person name="Broomall S.M."/>
            <person name="McNew L.A."/>
            <person name="Daligault H."/>
            <person name="Chapman C."/>
            <person name="Bruce D."/>
            <person name="Karavis M."/>
            <person name="Krepps M."/>
            <person name="McGregor P.A."/>
            <person name="Hong C."/>
            <person name="Park K.H."/>
            <person name="Akmal A."/>
            <person name="Feldman A."/>
            <person name="Lin J.S."/>
            <person name="Chang W.E."/>
            <person name="Higgs B.W."/>
            <person name="Demirev P."/>
            <person name="Lindquist J."/>
            <person name="Liem A."/>
            <person name="Fochler E."/>
            <person name="Read T.D."/>
            <person name="Tapia R."/>
            <person name="Johnson S."/>
            <person name="Bishop-Lilly K.A."/>
            <person name="Detter C."/>
            <person name="Han C."/>
            <person name="Sozhamannan S."/>
            <person name="Rosenzweig C.N."/>
            <person name="Skowronski E.W."/>
        </authorList>
    </citation>
    <scope>NUCLEOTIDE SEQUENCE [LARGE SCALE GENOMIC DNA]</scope>
    <source>
        <strain evidence="2 3">AIT1</strain>
    </source>
</reference>
<proteinExistence type="predicted"/>
<feature type="signal peptide" evidence="1">
    <location>
        <begin position="1"/>
        <end position="25"/>
    </location>
</feature>
<evidence type="ECO:0000313" key="2">
    <source>
        <dbReference type="EMBL" id="RUO37130.1"/>
    </source>
</evidence>
<dbReference type="AlphaFoldDB" id="A0A432WTM5"/>
<name>A0A432WTM5_9GAMM</name>
<dbReference type="Proteomes" id="UP000286976">
    <property type="component" value="Unassembled WGS sequence"/>
</dbReference>
<keyword evidence="1" id="KW-0732">Signal</keyword>
<dbReference type="RefSeq" id="WP_126758227.1">
    <property type="nucleotide sequence ID" value="NZ_PIPQ01000013.1"/>
</dbReference>